<evidence type="ECO:0000313" key="2">
    <source>
        <dbReference type="Proteomes" id="UP001519460"/>
    </source>
</evidence>
<organism evidence="1 2">
    <name type="scientific">Batillaria attramentaria</name>
    <dbReference type="NCBI Taxonomy" id="370345"/>
    <lineage>
        <taxon>Eukaryota</taxon>
        <taxon>Metazoa</taxon>
        <taxon>Spiralia</taxon>
        <taxon>Lophotrochozoa</taxon>
        <taxon>Mollusca</taxon>
        <taxon>Gastropoda</taxon>
        <taxon>Caenogastropoda</taxon>
        <taxon>Sorbeoconcha</taxon>
        <taxon>Cerithioidea</taxon>
        <taxon>Batillariidae</taxon>
        <taxon>Batillaria</taxon>
    </lineage>
</organism>
<gene>
    <name evidence="1" type="ORF">BaRGS_00002016</name>
</gene>
<dbReference type="AlphaFoldDB" id="A0ABD0M4S2"/>
<keyword evidence="2" id="KW-1185">Reference proteome</keyword>
<dbReference type="Proteomes" id="UP001519460">
    <property type="component" value="Unassembled WGS sequence"/>
</dbReference>
<name>A0ABD0M4S2_9CAEN</name>
<proteinExistence type="predicted"/>
<dbReference type="EMBL" id="JACVVK020000006">
    <property type="protein sequence ID" value="KAK7506541.1"/>
    <property type="molecule type" value="Genomic_DNA"/>
</dbReference>
<sequence length="124" mass="13469">MRTVHQCTKTVSVMAAELTGRKRTAPKRSPALRPRNARTAMSILRFTLARTCEFPASQVGIQVKAAFSKAVSLHKKLQCTKPPLPYAVYGVSHQFPGCGCYVQILLPTQPEGQEGGKEWQGAGG</sequence>
<comment type="caution">
    <text evidence="1">The sequence shown here is derived from an EMBL/GenBank/DDBJ whole genome shotgun (WGS) entry which is preliminary data.</text>
</comment>
<accession>A0ABD0M4S2</accession>
<evidence type="ECO:0000313" key="1">
    <source>
        <dbReference type="EMBL" id="KAK7506541.1"/>
    </source>
</evidence>
<protein>
    <submittedName>
        <fullName evidence="1">Uncharacterized protein</fullName>
    </submittedName>
</protein>
<reference evidence="1 2" key="1">
    <citation type="journal article" date="2023" name="Sci. Data">
        <title>Genome assembly of the Korean intertidal mud-creeper Batillaria attramentaria.</title>
        <authorList>
            <person name="Patra A.K."/>
            <person name="Ho P.T."/>
            <person name="Jun S."/>
            <person name="Lee S.J."/>
            <person name="Kim Y."/>
            <person name="Won Y.J."/>
        </authorList>
    </citation>
    <scope>NUCLEOTIDE SEQUENCE [LARGE SCALE GENOMIC DNA]</scope>
    <source>
        <strain evidence="1">Wonlab-2016</strain>
    </source>
</reference>